<dbReference type="PROSITE" id="PS00041">
    <property type="entry name" value="HTH_ARAC_FAMILY_1"/>
    <property type="match status" value="1"/>
</dbReference>
<dbReference type="InterPro" id="IPR018060">
    <property type="entry name" value="HTH_AraC"/>
</dbReference>
<dbReference type="EMBL" id="OBML01000006">
    <property type="protein sequence ID" value="SOC10764.1"/>
    <property type="molecule type" value="Genomic_DNA"/>
</dbReference>
<dbReference type="InterPro" id="IPR018062">
    <property type="entry name" value="HTH_AraC-typ_CS"/>
</dbReference>
<dbReference type="Gene3D" id="1.10.10.60">
    <property type="entry name" value="Homeodomain-like"/>
    <property type="match status" value="1"/>
</dbReference>
<dbReference type="PANTHER" id="PTHR47894">
    <property type="entry name" value="HTH-TYPE TRANSCRIPTIONAL REGULATOR GADX"/>
    <property type="match status" value="1"/>
</dbReference>
<dbReference type="Pfam" id="PF12833">
    <property type="entry name" value="HTH_18"/>
    <property type="match status" value="1"/>
</dbReference>
<reference evidence="5 6" key="1">
    <citation type="submission" date="2017-08" db="EMBL/GenBank/DDBJ databases">
        <authorList>
            <person name="de Groot N.N."/>
        </authorList>
    </citation>
    <scope>NUCLEOTIDE SEQUENCE [LARGE SCALE GENOMIC DNA]</scope>
    <source>
        <strain evidence="5 6">USBA 352</strain>
    </source>
</reference>
<keyword evidence="6" id="KW-1185">Reference proteome</keyword>
<dbReference type="GO" id="GO:0000976">
    <property type="term" value="F:transcription cis-regulatory region binding"/>
    <property type="evidence" value="ECO:0007669"/>
    <property type="project" value="TreeGrafter"/>
</dbReference>
<organism evidence="5 6">
    <name type="scientific">Stappia indica</name>
    <dbReference type="NCBI Taxonomy" id="538381"/>
    <lineage>
        <taxon>Bacteria</taxon>
        <taxon>Pseudomonadati</taxon>
        <taxon>Pseudomonadota</taxon>
        <taxon>Alphaproteobacteria</taxon>
        <taxon>Hyphomicrobiales</taxon>
        <taxon>Stappiaceae</taxon>
        <taxon>Stappia</taxon>
    </lineage>
</organism>
<evidence type="ECO:0000313" key="6">
    <source>
        <dbReference type="Proteomes" id="UP000219331"/>
    </source>
</evidence>
<dbReference type="InterPro" id="IPR009057">
    <property type="entry name" value="Homeodomain-like_sf"/>
</dbReference>
<feature type="domain" description="HTH araC/xylS-type" evidence="4">
    <location>
        <begin position="241"/>
        <end position="339"/>
    </location>
</feature>
<dbReference type="GO" id="GO:0005829">
    <property type="term" value="C:cytosol"/>
    <property type="evidence" value="ECO:0007669"/>
    <property type="project" value="TreeGrafter"/>
</dbReference>
<accession>A0A285SS30</accession>
<evidence type="ECO:0000256" key="3">
    <source>
        <dbReference type="ARBA" id="ARBA00023163"/>
    </source>
</evidence>
<evidence type="ECO:0000256" key="1">
    <source>
        <dbReference type="ARBA" id="ARBA00023015"/>
    </source>
</evidence>
<dbReference type="InterPro" id="IPR032687">
    <property type="entry name" value="AraC-type_N"/>
</dbReference>
<protein>
    <submittedName>
        <fullName evidence="5">AraC-type DNA-binding protein</fullName>
    </submittedName>
</protein>
<evidence type="ECO:0000313" key="5">
    <source>
        <dbReference type="EMBL" id="SOC10764.1"/>
    </source>
</evidence>
<dbReference type="PROSITE" id="PS01124">
    <property type="entry name" value="HTH_ARAC_FAMILY_2"/>
    <property type="match status" value="1"/>
</dbReference>
<evidence type="ECO:0000256" key="2">
    <source>
        <dbReference type="ARBA" id="ARBA00023125"/>
    </source>
</evidence>
<keyword evidence="3" id="KW-0804">Transcription</keyword>
<evidence type="ECO:0000259" key="4">
    <source>
        <dbReference type="PROSITE" id="PS01124"/>
    </source>
</evidence>
<dbReference type="AlphaFoldDB" id="A0A285SS30"/>
<dbReference type="SUPFAM" id="SSF46689">
    <property type="entry name" value="Homeodomain-like"/>
    <property type="match status" value="1"/>
</dbReference>
<dbReference type="STRING" id="538381.GCA_001696535_02816"/>
<keyword evidence="1" id="KW-0805">Transcription regulation</keyword>
<keyword evidence="2 5" id="KW-0238">DNA-binding</keyword>
<sequence>MPALQRSLPPAAPACRATISAAALPLISDVMAGAGLDAPRAFAETGLSVTLAPTNAIPLDRFTTLLENAGRQAGTQACLWSCGRRIAEPALATLFPSGLGETRLGGLLSRLMADLQALQEGTTFDRQVEGDTCTLAYRIHDPRIWPRSRDAEFTLGFLHAVIERFAGTVPMAELALEHEQDGCRAALARQAGCAPLYGQRLNMLAFPARLLDLAIAADAFPAPGHPPDHLQRNQCDGDPRQRIGEAIRRRVGQGPFSQGDIAADLGLSGRSLRRLLDADGPSFRAMTDDARLDYALWALQRTKLPVGEIAWRLGYTDQGAFARAFRKVTGAPPSGLRKDAGSSG</sequence>
<dbReference type="SMART" id="SM00342">
    <property type="entry name" value="HTH_ARAC"/>
    <property type="match status" value="1"/>
</dbReference>
<dbReference type="Pfam" id="PF12625">
    <property type="entry name" value="Arabinose_bd"/>
    <property type="match status" value="1"/>
</dbReference>
<proteinExistence type="predicted"/>
<name>A0A285SS30_9HYPH</name>
<dbReference type="PANTHER" id="PTHR47894:SF1">
    <property type="entry name" value="HTH-TYPE TRANSCRIPTIONAL REGULATOR VQSM"/>
    <property type="match status" value="1"/>
</dbReference>
<dbReference type="GO" id="GO:0003700">
    <property type="term" value="F:DNA-binding transcription factor activity"/>
    <property type="evidence" value="ECO:0007669"/>
    <property type="project" value="InterPro"/>
</dbReference>
<dbReference type="RefSeq" id="WP_176522090.1">
    <property type="nucleotide sequence ID" value="NZ_OBML01000006.1"/>
</dbReference>
<gene>
    <name evidence="5" type="ORF">SAMN05421512_106289</name>
</gene>
<dbReference type="Proteomes" id="UP000219331">
    <property type="component" value="Unassembled WGS sequence"/>
</dbReference>